<evidence type="ECO:0000256" key="2">
    <source>
        <dbReference type="ARBA" id="ARBA00022692"/>
    </source>
</evidence>
<feature type="domain" description="Peptidase S54 rhomboid" evidence="6">
    <location>
        <begin position="66"/>
        <end position="217"/>
    </location>
</feature>
<dbReference type="InterPro" id="IPR035952">
    <property type="entry name" value="Rhomboid-like_sf"/>
</dbReference>
<keyword evidence="7" id="KW-0645">Protease</keyword>
<dbReference type="InterPro" id="IPR022764">
    <property type="entry name" value="Peptidase_S54_rhomboid_dom"/>
</dbReference>
<gene>
    <name evidence="7" type="ORF">HND93_13180</name>
</gene>
<comment type="subcellular location">
    <subcellularLocation>
        <location evidence="1">Membrane</location>
        <topology evidence="1">Multi-pass membrane protein</topology>
    </subcellularLocation>
</comment>
<dbReference type="EMBL" id="JABFDB010000008">
    <property type="protein sequence ID" value="NYZ20668.1"/>
    <property type="molecule type" value="Genomic_DNA"/>
</dbReference>
<protein>
    <submittedName>
        <fullName evidence="7">Rhomboid family intramembrane serine protease</fullName>
    </submittedName>
</protein>
<accession>A0ABX2T8R3</accession>
<dbReference type="Proteomes" id="UP000584642">
    <property type="component" value="Unassembled WGS sequence"/>
</dbReference>
<dbReference type="Gene3D" id="1.20.1540.10">
    <property type="entry name" value="Rhomboid-like"/>
    <property type="match status" value="1"/>
</dbReference>
<dbReference type="SUPFAM" id="SSF144091">
    <property type="entry name" value="Rhomboid-like"/>
    <property type="match status" value="1"/>
</dbReference>
<keyword evidence="2 5" id="KW-0812">Transmembrane</keyword>
<feature type="transmembrane region" description="Helical" evidence="5">
    <location>
        <begin position="160"/>
        <end position="185"/>
    </location>
</feature>
<feature type="transmembrane region" description="Helical" evidence="5">
    <location>
        <begin position="26"/>
        <end position="50"/>
    </location>
</feature>
<dbReference type="Pfam" id="PF01694">
    <property type="entry name" value="Rhomboid"/>
    <property type="match status" value="1"/>
</dbReference>
<dbReference type="GO" id="GO:0008233">
    <property type="term" value="F:peptidase activity"/>
    <property type="evidence" value="ECO:0007669"/>
    <property type="project" value="UniProtKB-KW"/>
</dbReference>
<keyword evidence="7" id="KW-0378">Hydrolase</keyword>
<keyword evidence="3 5" id="KW-1133">Transmembrane helix</keyword>
<evidence type="ECO:0000313" key="7">
    <source>
        <dbReference type="EMBL" id="NYZ20668.1"/>
    </source>
</evidence>
<sequence>MRQASDGPAPPAPPAPERGAPVTTALVLLCAVVFLLDIPVEPFAFVPAYLFGTADLEGPLPVADGWRGLVGHAFVHADALHLVTNMAVLRLFGGRVEAALGGARFLLFFLLTAAAGALTEGWLTDDPTVPMLGASGAVSGVMGAFLLLHPRAVLRLPLVVRAPVLIPLAVPVGCDLGVNTALALFPPPPELAISAIAWEAHLGGFAAGLLLTLVLRRRGVRLFDRAAVGPALPSLRRLAGVWRPGPAGDRMAVLADAGVWVMLLVLLLRGS</sequence>
<evidence type="ECO:0000313" key="8">
    <source>
        <dbReference type="Proteomes" id="UP000584642"/>
    </source>
</evidence>
<comment type="caution">
    <text evidence="7">The sequence shown here is derived from an EMBL/GenBank/DDBJ whole genome shotgun (WGS) entry which is preliminary data.</text>
</comment>
<feature type="transmembrane region" description="Helical" evidence="5">
    <location>
        <begin position="191"/>
        <end position="215"/>
    </location>
</feature>
<keyword evidence="4 5" id="KW-0472">Membrane</keyword>
<dbReference type="PANTHER" id="PTHR43731:SF9">
    <property type="entry name" value="SLR1461 PROTEIN"/>
    <property type="match status" value="1"/>
</dbReference>
<keyword evidence="8" id="KW-1185">Reference proteome</keyword>
<dbReference type="GO" id="GO:0006508">
    <property type="term" value="P:proteolysis"/>
    <property type="evidence" value="ECO:0007669"/>
    <property type="project" value="UniProtKB-KW"/>
</dbReference>
<name>A0ABX2T8R3_9PROT</name>
<feature type="transmembrane region" description="Helical" evidence="5">
    <location>
        <begin position="70"/>
        <end position="93"/>
    </location>
</feature>
<dbReference type="RefSeq" id="WP_180282430.1">
    <property type="nucleotide sequence ID" value="NZ_JABFDB010000008.1"/>
</dbReference>
<evidence type="ECO:0000256" key="3">
    <source>
        <dbReference type="ARBA" id="ARBA00022989"/>
    </source>
</evidence>
<evidence type="ECO:0000256" key="4">
    <source>
        <dbReference type="ARBA" id="ARBA00023136"/>
    </source>
</evidence>
<evidence type="ECO:0000256" key="5">
    <source>
        <dbReference type="SAM" id="Phobius"/>
    </source>
</evidence>
<dbReference type="PANTHER" id="PTHR43731">
    <property type="entry name" value="RHOMBOID PROTEASE"/>
    <property type="match status" value="1"/>
</dbReference>
<evidence type="ECO:0000259" key="6">
    <source>
        <dbReference type="Pfam" id="PF01694"/>
    </source>
</evidence>
<evidence type="ECO:0000256" key="1">
    <source>
        <dbReference type="ARBA" id="ARBA00004141"/>
    </source>
</evidence>
<reference evidence="7 8" key="1">
    <citation type="submission" date="2020-05" db="EMBL/GenBank/DDBJ databases">
        <title>Azospirillum oleiclasticum sp. nov, a nitrogen-fixing and heavy crude oil-emulsifying bacterium isolated from the crude oil of Yumen Oilfield.</title>
        <authorList>
            <person name="Wu D."/>
            <person name="Cai M."/>
            <person name="Zhang X."/>
        </authorList>
    </citation>
    <scope>NUCLEOTIDE SEQUENCE [LARGE SCALE GENOMIC DNA]</scope>
    <source>
        <strain evidence="7 8">ROY-1-1-2</strain>
    </source>
</reference>
<dbReference type="InterPro" id="IPR050925">
    <property type="entry name" value="Rhomboid_protease_S54"/>
</dbReference>
<feature type="transmembrane region" description="Helical" evidence="5">
    <location>
        <begin position="129"/>
        <end position="148"/>
    </location>
</feature>
<organism evidence="7 8">
    <name type="scientific">Azospirillum oleiclasticum</name>
    <dbReference type="NCBI Taxonomy" id="2735135"/>
    <lineage>
        <taxon>Bacteria</taxon>
        <taxon>Pseudomonadati</taxon>
        <taxon>Pseudomonadota</taxon>
        <taxon>Alphaproteobacteria</taxon>
        <taxon>Rhodospirillales</taxon>
        <taxon>Azospirillaceae</taxon>
        <taxon>Azospirillum</taxon>
    </lineage>
</organism>
<proteinExistence type="predicted"/>
<feature type="transmembrane region" description="Helical" evidence="5">
    <location>
        <begin position="105"/>
        <end position="123"/>
    </location>
</feature>